<reference evidence="2 3" key="1">
    <citation type="journal article" date="2014" name="Agronomy (Basel)">
        <title>A Draft Genome Sequence for Ensete ventricosum, the Drought-Tolerant Tree Against Hunger.</title>
        <authorList>
            <person name="Harrison J."/>
            <person name="Moore K.A."/>
            <person name="Paszkiewicz K."/>
            <person name="Jones T."/>
            <person name="Grant M."/>
            <person name="Ambacheew D."/>
            <person name="Muzemil S."/>
            <person name="Studholme D.J."/>
        </authorList>
    </citation>
    <scope>NUCLEOTIDE SEQUENCE [LARGE SCALE GENOMIC DNA]</scope>
</reference>
<accession>A0A426XXH6</accession>
<dbReference type="Proteomes" id="UP000287651">
    <property type="component" value="Unassembled WGS sequence"/>
</dbReference>
<organism evidence="2 3">
    <name type="scientific">Ensete ventricosum</name>
    <name type="common">Abyssinian banana</name>
    <name type="synonym">Musa ensete</name>
    <dbReference type="NCBI Taxonomy" id="4639"/>
    <lineage>
        <taxon>Eukaryota</taxon>
        <taxon>Viridiplantae</taxon>
        <taxon>Streptophyta</taxon>
        <taxon>Embryophyta</taxon>
        <taxon>Tracheophyta</taxon>
        <taxon>Spermatophyta</taxon>
        <taxon>Magnoliopsida</taxon>
        <taxon>Liliopsida</taxon>
        <taxon>Zingiberales</taxon>
        <taxon>Musaceae</taxon>
        <taxon>Ensete</taxon>
    </lineage>
</organism>
<dbReference type="AlphaFoldDB" id="A0A426XXH6"/>
<feature type="region of interest" description="Disordered" evidence="1">
    <location>
        <begin position="20"/>
        <end position="53"/>
    </location>
</feature>
<comment type="caution">
    <text evidence="2">The sequence shown here is derived from an EMBL/GenBank/DDBJ whole genome shotgun (WGS) entry which is preliminary data.</text>
</comment>
<sequence>MRTARYRAVPPIVVVSTPLPPKIERRRGEKKKREKREEKNLETSAALRSHDPLPVGDFFSSCREKRLPMW</sequence>
<protein>
    <submittedName>
        <fullName evidence="2">Uncharacterized protein</fullName>
    </submittedName>
</protein>
<evidence type="ECO:0000313" key="3">
    <source>
        <dbReference type="Proteomes" id="UP000287651"/>
    </source>
</evidence>
<name>A0A426XXH6_ENSVE</name>
<proteinExistence type="predicted"/>
<dbReference type="EMBL" id="AMZH03016609">
    <property type="protein sequence ID" value="RRT44223.1"/>
    <property type="molecule type" value="Genomic_DNA"/>
</dbReference>
<evidence type="ECO:0000313" key="2">
    <source>
        <dbReference type="EMBL" id="RRT44223.1"/>
    </source>
</evidence>
<evidence type="ECO:0000256" key="1">
    <source>
        <dbReference type="SAM" id="MobiDB-lite"/>
    </source>
</evidence>
<gene>
    <name evidence="2" type="ORF">B296_00043100</name>
</gene>